<dbReference type="RefSeq" id="WP_150434534.1">
    <property type="nucleotide sequence ID" value="NZ_VYKJ01000003.1"/>
</dbReference>
<keyword evidence="2" id="KW-1185">Reference proteome</keyword>
<proteinExistence type="predicted"/>
<protein>
    <submittedName>
        <fullName evidence="1">Uncharacterized protein</fullName>
    </submittedName>
</protein>
<dbReference type="AlphaFoldDB" id="A0A5J5G2Y8"/>
<evidence type="ECO:0000313" key="2">
    <source>
        <dbReference type="Proteomes" id="UP000335415"/>
    </source>
</evidence>
<dbReference type="OrthoDB" id="4167046at2"/>
<gene>
    <name evidence="1" type="ORF">FJU30_08525</name>
</gene>
<name>A0A5J5G2Y8_9GAMM</name>
<organism evidence="1 2">
    <name type="scientific">Affinibrenneria salicis</name>
    <dbReference type="NCBI Taxonomy" id="2590031"/>
    <lineage>
        <taxon>Bacteria</taxon>
        <taxon>Pseudomonadati</taxon>
        <taxon>Pseudomonadota</taxon>
        <taxon>Gammaproteobacteria</taxon>
        <taxon>Enterobacterales</taxon>
        <taxon>Pectobacteriaceae</taxon>
        <taxon>Affinibrenneria</taxon>
    </lineage>
</organism>
<accession>A0A5J5G2Y8</accession>
<evidence type="ECO:0000313" key="1">
    <source>
        <dbReference type="EMBL" id="KAA9001265.1"/>
    </source>
</evidence>
<dbReference type="EMBL" id="VYKJ01000003">
    <property type="protein sequence ID" value="KAA9001265.1"/>
    <property type="molecule type" value="Genomic_DNA"/>
</dbReference>
<sequence>MQWTLSADCAALERADFDGGGLSRHLSLVIAYLLYGRCVAMIGAARAGRSIHLIPMSGVGLSARLPGEDIYLYQVAGVNSRR</sequence>
<reference evidence="1 2" key="1">
    <citation type="submission" date="2019-09" db="EMBL/GenBank/DDBJ databases">
        <authorList>
            <person name="Li Y."/>
        </authorList>
    </citation>
    <scope>NUCLEOTIDE SEQUENCE [LARGE SCALE GENOMIC DNA]</scope>
    <source>
        <strain evidence="1 2">L3-3HA</strain>
    </source>
</reference>
<dbReference type="Proteomes" id="UP000335415">
    <property type="component" value="Unassembled WGS sequence"/>
</dbReference>
<comment type="caution">
    <text evidence="1">The sequence shown here is derived from an EMBL/GenBank/DDBJ whole genome shotgun (WGS) entry which is preliminary data.</text>
</comment>